<protein>
    <submittedName>
        <fullName evidence="1">Uncharacterized protein</fullName>
    </submittedName>
</protein>
<proteinExistence type="predicted"/>
<comment type="caution">
    <text evidence="1">The sequence shown here is derived from an EMBL/GenBank/DDBJ whole genome shotgun (WGS) entry which is preliminary data.</text>
</comment>
<organism evidence="1 2">
    <name type="scientific">Algoriphagus antarcticus</name>
    <dbReference type="NCBI Taxonomy" id="238540"/>
    <lineage>
        <taxon>Bacteria</taxon>
        <taxon>Pseudomonadati</taxon>
        <taxon>Bacteroidota</taxon>
        <taxon>Cytophagia</taxon>
        <taxon>Cytophagales</taxon>
        <taxon>Cyclobacteriaceae</taxon>
        <taxon>Algoriphagus</taxon>
    </lineage>
</organism>
<dbReference type="Proteomes" id="UP000256405">
    <property type="component" value="Unassembled WGS sequence"/>
</dbReference>
<evidence type="ECO:0000313" key="1">
    <source>
        <dbReference type="EMBL" id="REG90557.1"/>
    </source>
</evidence>
<name>A0A3E0DWT3_9BACT</name>
<keyword evidence="2" id="KW-1185">Reference proteome</keyword>
<reference evidence="1 2" key="1">
    <citation type="submission" date="2018-08" db="EMBL/GenBank/DDBJ databases">
        <title>Genomic Encyclopedia of Archaeal and Bacterial Type Strains, Phase II (KMG-II): from individual species to whole genera.</title>
        <authorList>
            <person name="Goeker M."/>
        </authorList>
    </citation>
    <scope>NUCLEOTIDE SEQUENCE [LARGE SCALE GENOMIC DNA]</scope>
    <source>
        <strain evidence="1 2">DSM 15986</strain>
    </source>
</reference>
<evidence type="ECO:0000313" key="2">
    <source>
        <dbReference type="Proteomes" id="UP000256405"/>
    </source>
</evidence>
<dbReference type="EMBL" id="QUNF01000006">
    <property type="protein sequence ID" value="REG90557.1"/>
    <property type="molecule type" value="Genomic_DNA"/>
</dbReference>
<sequence>MISVGLFYGVFTTKDTEFFAEGAGLLLVLLLQKQDLKVSY</sequence>
<accession>A0A3E0DWT3</accession>
<dbReference type="AlphaFoldDB" id="A0A3E0DWT3"/>
<gene>
    <name evidence="1" type="ORF">C8N25_10655</name>
</gene>